<keyword evidence="2" id="KW-1185">Reference proteome</keyword>
<dbReference type="GeneID" id="127751858"/>
<sequence length="234" mass="26651">MFAGMCGTMADKTLSLVFISPEMRSFMESRSTVFSDGTERKLFRKPKASQIFTVSAVWRHHVLPMMRAIMLSRSQAAYVTLFSFLKNLMPNFKPKSVKCDFEDAQCNAWEIVFSPLTIEGCLWHFDVAIFRMARNKLGLYQVVKDEEEVASIIRSAGALPLLSTEDIEGGLIDLGEEAKEKGWMPLLKPFFKYMAKEWLPKVHILSVKDSVHRTNNASESSNRSFNRKLRAAKP</sequence>
<evidence type="ECO:0000313" key="3">
    <source>
        <dbReference type="RefSeq" id="XP_052132002.1"/>
    </source>
</evidence>
<dbReference type="RefSeq" id="XP_052132002.1">
    <property type="nucleotide sequence ID" value="XM_052276042.1"/>
</dbReference>
<feature type="region of interest" description="Disordered" evidence="1">
    <location>
        <begin position="215"/>
        <end position="234"/>
    </location>
</feature>
<feature type="compositionally biased region" description="Polar residues" evidence="1">
    <location>
        <begin position="215"/>
        <end position="224"/>
    </location>
</feature>
<feature type="compositionally biased region" description="Basic residues" evidence="1">
    <location>
        <begin position="225"/>
        <end position="234"/>
    </location>
</feature>
<evidence type="ECO:0000256" key="1">
    <source>
        <dbReference type="SAM" id="MobiDB-lite"/>
    </source>
</evidence>
<accession>A0A9C6XAD2</accession>
<dbReference type="AlphaFoldDB" id="A0A9C6XAD2"/>
<organism evidence="2 3">
    <name type="scientific">Frankliniella occidentalis</name>
    <name type="common">Western flower thrips</name>
    <name type="synonym">Euthrips occidentalis</name>
    <dbReference type="NCBI Taxonomy" id="133901"/>
    <lineage>
        <taxon>Eukaryota</taxon>
        <taxon>Metazoa</taxon>
        <taxon>Ecdysozoa</taxon>
        <taxon>Arthropoda</taxon>
        <taxon>Hexapoda</taxon>
        <taxon>Insecta</taxon>
        <taxon>Pterygota</taxon>
        <taxon>Neoptera</taxon>
        <taxon>Paraneoptera</taxon>
        <taxon>Thysanoptera</taxon>
        <taxon>Terebrantia</taxon>
        <taxon>Thripoidea</taxon>
        <taxon>Thripidae</taxon>
        <taxon>Frankliniella</taxon>
    </lineage>
</organism>
<proteinExistence type="predicted"/>
<dbReference type="OrthoDB" id="8192602at2759"/>
<dbReference type="KEGG" id="foc:127751858"/>
<evidence type="ECO:0000313" key="2">
    <source>
        <dbReference type="Proteomes" id="UP000504606"/>
    </source>
</evidence>
<reference evidence="3" key="1">
    <citation type="submission" date="2025-08" db="UniProtKB">
        <authorList>
            <consortium name="RefSeq"/>
        </authorList>
    </citation>
    <scope>IDENTIFICATION</scope>
    <source>
        <tissue evidence="3">Whole organism</tissue>
    </source>
</reference>
<name>A0A9C6XAD2_FRAOC</name>
<gene>
    <name evidence="3" type="primary">LOC127751858</name>
</gene>
<feature type="non-terminal residue" evidence="3">
    <location>
        <position position="234"/>
    </location>
</feature>
<dbReference type="Proteomes" id="UP000504606">
    <property type="component" value="Unplaced"/>
</dbReference>
<protein>
    <submittedName>
        <fullName evidence="3">Uncharacterized protein LOC127751858</fullName>
    </submittedName>
</protein>